<keyword evidence="4" id="KW-1185">Reference proteome</keyword>
<organism evidence="3 4">
    <name type="scientific">Cryphonectria parasitica (strain ATCC 38755 / EP155)</name>
    <dbReference type="NCBI Taxonomy" id="660469"/>
    <lineage>
        <taxon>Eukaryota</taxon>
        <taxon>Fungi</taxon>
        <taxon>Dikarya</taxon>
        <taxon>Ascomycota</taxon>
        <taxon>Pezizomycotina</taxon>
        <taxon>Sordariomycetes</taxon>
        <taxon>Sordariomycetidae</taxon>
        <taxon>Diaporthales</taxon>
        <taxon>Cryphonectriaceae</taxon>
        <taxon>Cryphonectria-Endothia species complex</taxon>
        <taxon>Cryphonectria</taxon>
    </lineage>
</organism>
<evidence type="ECO:0000313" key="3">
    <source>
        <dbReference type="EMBL" id="KAF3769060.1"/>
    </source>
</evidence>
<evidence type="ECO:0000256" key="2">
    <source>
        <dbReference type="SAM" id="SignalP"/>
    </source>
</evidence>
<comment type="caution">
    <text evidence="3">The sequence shown here is derived from an EMBL/GenBank/DDBJ whole genome shotgun (WGS) entry which is preliminary data.</text>
</comment>
<name>A0A9P4Y9S2_CRYP1</name>
<feature type="compositionally biased region" description="Low complexity" evidence="1">
    <location>
        <begin position="54"/>
        <end position="68"/>
    </location>
</feature>
<evidence type="ECO:0000256" key="1">
    <source>
        <dbReference type="SAM" id="MobiDB-lite"/>
    </source>
</evidence>
<feature type="signal peptide" evidence="2">
    <location>
        <begin position="1"/>
        <end position="37"/>
    </location>
</feature>
<dbReference type="GeneID" id="63842643"/>
<dbReference type="OrthoDB" id="10520078at2759"/>
<dbReference type="Proteomes" id="UP000803844">
    <property type="component" value="Unassembled WGS sequence"/>
</dbReference>
<proteinExistence type="predicted"/>
<evidence type="ECO:0000313" key="4">
    <source>
        <dbReference type="Proteomes" id="UP000803844"/>
    </source>
</evidence>
<protein>
    <submittedName>
        <fullName evidence="3">Uncharacterized protein</fullName>
    </submittedName>
</protein>
<reference evidence="3" key="1">
    <citation type="journal article" date="2020" name="Phytopathology">
        <title>Genome sequence of the chestnut blight fungus Cryphonectria parasitica EP155: A fundamental resource for an archetypical invasive plant pathogen.</title>
        <authorList>
            <person name="Crouch J.A."/>
            <person name="Dawe A."/>
            <person name="Aerts A."/>
            <person name="Barry K."/>
            <person name="Churchill A.C.L."/>
            <person name="Grimwood J."/>
            <person name="Hillman B."/>
            <person name="Milgroom M.G."/>
            <person name="Pangilinan J."/>
            <person name="Smith M."/>
            <person name="Salamov A."/>
            <person name="Schmutz J."/>
            <person name="Yadav J."/>
            <person name="Grigoriev I.V."/>
            <person name="Nuss D."/>
        </authorList>
    </citation>
    <scope>NUCLEOTIDE SEQUENCE</scope>
    <source>
        <strain evidence="3">EP155</strain>
    </source>
</reference>
<keyword evidence="2" id="KW-0732">Signal</keyword>
<dbReference type="RefSeq" id="XP_040780021.1">
    <property type="nucleotide sequence ID" value="XM_040925514.1"/>
</dbReference>
<feature type="region of interest" description="Disordered" evidence="1">
    <location>
        <begin position="52"/>
        <end position="79"/>
    </location>
</feature>
<gene>
    <name evidence="3" type="ORF">M406DRAFT_72013</name>
</gene>
<feature type="chain" id="PRO_5040151548" evidence="2">
    <location>
        <begin position="38"/>
        <end position="194"/>
    </location>
</feature>
<sequence>MFGTPQAPLARHSFATRGLLSLFLYLCVSLSLHSSASHVVVDHLLAMITPTNASTSTSSTTTTTTTTTEGAGEDTGGMIASRNKPALLSLQIPTAPSRKSWSHGDLDRHRAEVKFGKAKLARLLRPEGVQTVKINTKFGEAKLARLLRPEGVQSIRGENVHGRVVWKIVTPKTTTTTTTTTTPDMVGQIKSTCE</sequence>
<accession>A0A9P4Y9S2</accession>
<dbReference type="AlphaFoldDB" id="A0A9P4Y9S2"/>
<dbReference type="EMBL" id="MU032345">
    <property type="protein sequence ID" value="KAF3769060.1"/>
    <property type="molecule type" value="Genomic_DNA"/>
</dbReference>